<sequence>MTRNDAVKGRPRGGLADKRRAILAGALAVFARDGYTRASIDAISATAGVSTRTIYNHFTDKAQLFQSVIQESATLAAEAQIAIIDRHLGKVTDLESDLVEFGRAFAAPMAGEHAEHFALVRQIHAEAGHIPPAAIEAWQETGPRRVRHALADRMRHLSERGLLRAGDPERAALHLMVLISAPGTFRGVMAPTEEEVAETVASGVHAFLHGYHP</sequence>
<keyword evidence="1 2" id="KW-0238">DNA-binding</keyword>
<dbReference type="EMBL" id="JBHUFV010000050">
    <property type="protein sequence ID" value="MFD1936349.1"/>
    <property type="molecule type" value="Genomic_DNA"/>
</dbReference>
<protein>
    <submittedName>
        <fullName evidence="4">TetR/AcrR family transcriptional regulator</fullName>
    </submittedName>
</protein>
<dbReference type="Pfam" id="PF00440">
    <property type="entry name" value="TetR_N"/>
    <property type="match status" value="1"/>
</dbReference>
<dbReference type="InterPro" id="IPR036271">
    <property type="entry name" value="Tet_transcr_reg_TetR-rel_C_sf"/>
</dbReference>
<evidence type="ECO:0000256" key="2">
    <source>
        <dbReference type="PROSITE-ProRule" id="PRU00335"/>
    </source>
</evidence>
<dbReference type="Proteomes" id="UP001597368">
    <property type="component" value="Unassembled WGS sequence"/>
</dbReference>
<dbReference type="SUPFAM" id="SSF46689">
    <property type="entry name" value="Homeodomain-like"/>
    <property type="match status" value="1"/>
</dbReference>
<dbReference type="PROSITE" id="PS01081">
    <property type="entry name" value="HTH_TETR_1"/>
    <property type="match status" value="1"/>
</dbReference>
<reference evidence="5" key="1">
    <citation type="journal article" date="2019" name="Int. J. Syst. Evol. Microbiol.">
        <title>The Global Catalogue of Microorganisms (GCM) 10K type strain sequencing project: providing services to taxonomists for standard genome sequencing and annotation.</title>
        <authorList>
            <consortium name="The Broad Institute Genomics Platform"/>
            <consortium name="The Broad Institute Genome Sequencing Center for Infectious Disease"/>
            <person name="Wu L."/>
            <person name="Ma J."/>
        </authorList>
    </citation>
    <scope>NUCLEOTIDE SEQUENCE [LARGE SCALE GENOMIC DNA]</scope>
    <source>
        <strain evidence="5">ICMP 6774ER</strain>
    </source>
</reference>
<dbReference type="PRINTS" id="PR00455">
    <property type="entry name" value="HTHTETR"/>
</dbReference>
<accession>A0ABW4T599</accession>
<keyword evidence="5" id="KW-1185">Reference proteome</keyword>
<dbReference type="InterPro" id="IPR023772">
    <property type="entry name" value="DNA-bd_HTH_TetR-type_CS"/>
</dbReference>
<dbReference type="PANTHER" id="PTHR30055">
    <property type="entry name" value="HTH-TYPE TRANSCRIPTIONAL REGULATOR RUTR"/>
    <property type="match status" value="1"/>
</dbReference>
<dbReference type="InterPro" id="IPR050109">
    <property type="entry name" value="HTH-type_TetR-like_transc_reg"/>
</dbReference>
<proteinExistence type="predicted"/>
<evidence type="ECO:0000313" key="4">
    <source>
        <dbReference type="EMBL" id="MFD1936349.1"/>
    </source>
</evidence>
<feature type="domain" description="HTH tetR-type" evidence="3">
    <location>
        <begin position="16"/>
        <end position="76"/>
    </location>
</feature>
<evidence type="ECO:0000259" key="3">
    <source>
        <dbReference type="PROSITE" id="PS50977"/>
    </source>
</evidence>
<evidence type="ECO:0000313" key="5">
    <source>
        <dbReference type="Proteomes" id="UP001597368"/>
    </source>
</evidence>
<dbReference type="SUPFAM" id="SSF48498">
    <property type="entry name" value="Tetracyclin repressor-like, C-terminal domain"/>
    <property type="match status" value="1"/>
</dbReference>
<feature type="DNA-binding region" description="H-T-H motif" evidence="2">
    <location>
        <begin position="39"/>
        <end position="58"/>
    </location>
</feature>
<gene>
    <name evidence="4" type="ORF">ACFSKW_33240</name>
</gene>
<dbReference type="PANTHER" id="PTHR30055:SF146">
    <property type="entry name" value="HTH-TYPE TRANSCRIPTIONAL DUAL REGULATOR CECR"/>
    <property type="match status" value="1"/>
</dbReference>
<evidence type="ECO:0000256" key="1">
    <source>
        <dbReference type="ARBA" id="ARBA00023125"/>
    </source>
</evidence>
<dbReference type="Pfam" id="PF14246">
    <property type="entry name" value="TetR_C_7"/>
    <property type="match status" value="1"/>
</dbReference>
<dbReference type="RefSeq" id="WP_379576545.1">
    <property type="nucleotide sequence ID" value="NZ_JBHUFV010000050.1"/>
</dbReference>
<organism evidence="4 5">
    <name type="scientific">Nonomuraea mangrovi</name>
    <dbReference type="NCBI Taxonomy" id="2316207"/>
    <lineage>
        <taxon>Bacteria</taxon>
        <taxon>Bacillati</taxon>
        <taxon>Actinomycetota</taxon>
        <taxon>Actinomycetes</taxon>
        <taxon>Streptosporangiales</taxon>
        <taxon>Streptosporangiaceae</taxon>
        <taxon>Nonomuraea</taxon>
    </lineage>
</organism>
<dbReference type="InterPro" id="IPR001647">
    <property type="entry name" value="HTH_TetR"/>
</dbReference>
<comment type="caution">
    <text evidence="4">The sequence shown here is derived from an EMBL/GenBank/DDBJ whole genome shotgun (WGS) entry which is preliminary data.</text>
</comment>
<name>A0ABW4T599_9ACTN</name>
<dbReference type="Gene3D" id="1.10.357.10">
    <property type="entry name" value="Tetracycline Repressor, domain 2"/>
    <property type="match status" value="1"/>
</dbReference>
<dbReference type="InterPro" id="IPR039536">
    <property type="entry name" value="TetR_C_Proteobacteria"/>
</dbReference>
<dbReference type="InterPro" id="IPR009057">
    <property type="entry name" value="Homeodomain-like_sf"/>
</dbReference>
<dbReference type="PROSITE" id="PS50977">
    <property type="entry name" value="HTH_TETR_2"/>
    <property type="match status" value="1"/>
</dbReference>